<evidence type="ECO:0000256" key="2">
    <source>
        <dbReference type="ARBA" id="ARBA00023150"/>
    </source>
</evidence>
<dbReference type="InterPro" id="IPR003786">
    <property type="entry name" value="FdhD"/>
</dbReference>
<dbReference type="PANTHER" id="PTHR30592">
    <property type="entry name" value="FORMATE DEHYDROGENASE"/>
    <property type="match status" value="1"/>
</dbReference>
<keyword evidence="4" id="KW-1185">Reference proteome</keyword>
<dbReference type="Pfam" id="PF02634">
    <property type="entry name" value="FdhD-NarQ"/>
    <property type="match status" value="1"/>
</dbReference>
<evidence type="ECO:0000256" key="1">
    <source>
        <dbReference type="ARBA" id="ARBA00022490"/>
    </source>
</evidence>
<dbReference type="SUPFAM" id="SSF53927">
    <property type="entry name" value="Cytidine deaminase-like"/>
    <property type="match status" value="1"/>
</dbReference>
<dbReference type="InterPro" id="IPR016193">
    <property type="entry name" value="Cytidine_deaminase-like"/>
</dbReference>
<sequence length="246" mass="26213">MWRYEGGRFREEAFALPEEKRLLLVVNGKPWTAFSYTPGDEVYLALGHLFLSGVLRGLEGVRYLVGDGVVAVDLPEDPERGLGVRDSGCAAAGLRYGEPRLFPVPRVALDPGLPLHLLAELRKRAARYAETRGIHGAALFDPSGRLLYLSEDIGRHNAVDRLAGFMLLHGVTPPVLLASTGRVSQEMAAKAIGMGAALLASRTGATAPAVALARAYGLALAAYVRPTGYRLYAPGGMPVAEGALKP</sequence>
<dbReference type="OrthoDB" id="9782042at2"/>
<dbReference type="GO" id="GO:0006777">
    <property type="term" value="P:Mo-molybdopterin cofactor biosynthetic process"/>
    <property type="evidence" value="ECO:0007669"/>
    <property type="project" value="UniProtKB-KW"/>
</dbReference>
<organism evidence="3 4">
    <name type="scientific">Thermus arciformis</name>
    <dbReference type="NCBI Taxonomy" id="482827"/>
    <lineage>
        <taxon>Bacteria</taxon>
        <taxon>Thermotogati</taxon>
        <taxon>Deinococcota</taxon>
        <taxon>Deinococci</taxon>
        <taxon>Thermales</taxon>
        <taxon>Thermaceae</taxon>
        <taxon>Thermus</taxon>
    </lineage>
</organism>
<dbReference type="Gene3D" id="3.10.20.10">
    <property type="match status" value="1"/>
</dbReference>
<evidence type="ECO:0000313" key="4">
    <source>
        <dbReference type="Proteomes" id="UP000199446"/>
    </source>
</evidence>
<name>A0A1G7H2K8_9DEIN</name>
<keyword evidence="2" id="KW-0501">Molybdenum cofactor biosynthesis</keyword>
<reference evidence="4" key="1">
    <citation type="submission" date="2016-10" db="EMBL/GenBank/DDBJ databases">
        <authorList>
            <person name="Varghese N."/>
            <person name="Submissions S."/>
        </authorList>
    </citation>
    <scope>NUCLEOTIDE SEQUENCE [LARGE SCALE GENOMIC DNA]</scope>
    <source>
        <strain evidence="4">CGMCC 1.6992</strain>
    </source>
</reference>
<dbReference type="PANTHER" id="PTHR30592:SF1">
    <property type="entry name" value="SULFUR CARRIER PROTEIN FDHD"/>
    <property type="match status" value="1"/>
</dbReference>
<accession>A0A1G7H2K8</accession>
<dbReference type="Proteomes" id="UP000199446">
    <property type="component" value="Unassembled WGS sequence"/>
</dbReference>
<keyword evidence="1" id="KW-0963">Cytoplasm</keyword>
<dbReference type="Gene3D" id="3.40.140.10">
    <property type="entry name" value="Cytidine Deaminase, domain 2"/>
    <property type="match status" value="1"/>
</dbReference>
<dbReference type="EMBL" id="FNBC01000017">
    <property type="protein sequence ID" value="SDE94647.1"/>
    <property type="molecule type" value="Genomic_DNA"/>
</dbReference>
<evidence type="ECO:0000313" key="3">
    <source>
        <dbReference type="EMBL" id="SDE94647.1"/>
    </source>
</evidence>
<dbReference type="RefSeq" id="WP_093007296.1">
    <property type="nucleotide sequence ID" value="NZ_FNBC01000017.1"/>
</dbReference>
<dbReference type="AlphaFoldDB" id="A0A1G7H2K8"/>
<gene>
    <name evidence="3" type="ORF">SAMN04488243_11725</name>
</gene>
<proteinExistence type="predicted"/>
<dbReference type="GO" id="GO:0016783">
    <property type="term" value="F:sulfurtransferase activity"/>
    <property type="evidence" value="ECO:0007669"/>
    <property type="project" value="InterPro"/>
</dbReference>
<dbReference type="STRING" id="482827.SAMN04488243_11725"/>
<protein>
    <submittedName>
        <fullName evidence="3">FdhD protein</fullName>
    </submittedName>
</protein>